<gene>
    <name evidence="2" type="ORF">SAMN05443999_102258</name>
</gene>
<accession>A0A1H7JWP1</accession>
<dbReference type="Gene3D" id="1.10.287.910">
    <property type="entry name" value="bacterial mercury transporter, merf"/>
    <property type="match status" value="1"/>
</dbReference>
<organism evidence="2 3">
    <name type="scientific">Roseovarius azorensis</name>
    <dbReference type="NCBI Taxonomy" id="1287727"/>
    <lineage>
        <taxon>Bacteria</taxon>
        <taxon>Pseudomonadati</taxon>
        <taxon>Pseudomonadota</taxon>
        <taxon>Alphaproteobacteria</taxon>
        <taxon>Rhodobacterales</taxon>
        <taxon>Roseobacteraceae</taxon>
        <taxon>Roseovarius</taxon>
    </lineage>
</organism>
<dbReference type="RefSeq" id="WP_175544685.1">
    <property type="nucleotide sequence ID" value="NZ_FOAG01000002.1"/>
</dbReference>
<dbReference type="InterPro" id="IPR021091">
    <property type="entry name" value="Mercury_ion_transport_MerF"/>
</dbReference>
<dbReference type="NCBIfam" id="NF033565">
    <property type="entry name" value="trans_MerF"/>
    <property type="match status" value="1"/>
</dbReference>
<keyword evidence="1" id="KW-0812">Transmembrane</keyword>
<evidence type="ECO:0000256" key="1">
    <source>
        <dbReference type="SAM" id="Phobius"/>
    </source>
</evidence>
<keyword evidence="1" id="KW-1133">Transmembrane helix</keyword>
<sequence length="69" mass="7336">MKDRLLGLGVGGSAFVALCCVTPLLPWLLAGVGLSGLIGYVYTDAVLFPVLAGFLLLTGFALWRRRTPK</sequence>
<dbReference type="Pfam" id="PF11431">
    <property type="entry name" value="Transport_MerF"/>
    <property type="match status" value="1"/>
</dbReference>
<reference evidence="2 3" key="1">
    <citation type="submission" date="2016-10" db="EMBL/GenBank/DDBJ databases">
        <authorList>
            <person name="de Groot N.N."/>
        </authorList>
    </citation>
    <scope>NUCLEOTIDE SEQUENCE [LARGE SCALE GENOMIC DNA]</scope>
    <source>
        <strain evidence="2 3">DSM 100674</strain>
    </source>
</reference>
<protein>
    <submittedName>
        <fullName evidence="2">Mercuric ion transport protein</fullName>
    </submittedName>
</protein>
<feature type="transmembrane region" description="Helical" evidence="1">
    <location>
        <begin position="45"/>
        <end position="63"/>
    </location>
</feature>
<evidence type="ECO:0000313" key="3">
    <source>
        <dbReference type="Proteomes" id="UP000199582"/>
    </source>
</evidence>
<keyword evidence="3" id="KW-1185">Reference proteome</keyword>
<proteinExistence type="predicted"/>
<dbReference type="EMBL" id="FOAG01000002">
    <property type="protein sequence ID" value="SEK78540.1"/>
    <property type="molecule type" value="Genomic_DNA"/>
</dbReference>
<dbReference type="STRING" id="1287727.SAMN05443999_102258"/>
<name>A0A1H7JWP1_9RHOB</name>
<keyword evidence="1" id="KW-0472">Membrane</keyword>
<dbReference type="AlphaFoldDB" id="A0A1H7JWP1"/>
<feature type="transmembrane region" description="Helical" evidence="1">
    <location>
        <begin position="5"/>
        <end position="25"/>
    </location>
</feature>
<dbReference type="GO" id="GO:0016020">
    <property type="term" value="C:membrane"/>
    <property type="evidence" value="ECO:0007669"/>
    <property type="project" value="InterPro"/>
</dbReference>
<evidence type="ECO:0000313" key="2">
    <source>
        <dbReference type="EMBL" id="SEK78540.1"/>
    </source>
</evidence>
<dbReference type="Proteomes" id="UP000199582">
    <property type="component" value="Unassembled WGS sequence"/>
</dbReference>